<dbReference type="Pfam" id="PF01168">
    <property type="entry name" value="Ala_racemase_N"/>
    <property type="match status" value="1"/>
</dbReference>
<gene>
    <name evidence="9" type="primary">alr</name>
    <name evidence="9" type="ORF">EIG99_12265</name>
    <name evidence="8" type="ORF">I6J05_06170</name>
</gene>
<feature type="binding site" evidence="4 6">
    <location>
        <position position="312"/>
    </location>
    <ligand>
        <name>substrate</name>
    </ligand>
</feature>
<dbReference type="CDD" id="cd00430">
    <property type="entry name" value="PLPDE_III_AR"/>
    <property type="match status" value="1"/>
</dbReference>
<dbReference type="Gene3D" id="3.20.20.10">
    <property type="entry name" value="Alanine racemase"/>
    <property type="match status" value="1"/>
</dbReference>
<feature type="binding site" evidence="4 6">
    <location>
        <position position="138"/>
    </location>
    <ligand>
        <name>substrate</name>
    </ligand>
</feature>
<keyword evidence="2 4" id="KW-0663">Pyridoxal phosphate</keyword>
<dbReference type="PANTHER" id="PTHR30511:SF0">
    <property type="entry name" value="ALANINE RACEMASE, CATABOLIC-RELATED"/>
    <property type="match status" value="1"/>
</dbReference>
<dbReference type="KEGG" id="scv:A4G25_12290"/>
<dbReference type="EMBL" id="CP068073">
    <property type="protein sequence ID" value="QQS83864.1"/>
    <property type="molecule type" value="Genomic_DNA"/>
</dbReference>
<evidence type="ECO:0000313" key="9">
    <source>
        <dbReference type="EMBL" id="RZI00180.1"/>
    </source>
</evidence>
<dbReference type="PRINTS" id="PR00992">
    <property type="entry name" value="ALARACEMASE"/>
</dbReference>
<evidence type="ECO:0000313" key="10">
    <source>
        <dbReference type="Proteomes" id="UP000293854"/>
    </source>
</evidence>
<dbReference type="NCBIfam" id="TIGR00492">
    <property type="entry name" value="alr"/>
    <property type="match status" value="1"/>
</dbReference>
<evidence type="ECO:0000256" key="5">
    <source>
        <dbReference type="PIRSR" id="PIRSR600821-50"/>
    </source>
</evidence>
<dbReference type="InterPro" id="IPR009006">
    <property type="entry name" value="Ala_racemase/Decarboxylase_C"/>
</dbReference>
<dbReference type="InterPro" id="IPR029066">
    <property type="entry name" value="PLP-binding_barrel"/>
</dbReference>
<reference evidence="9 10" key="1">
    <citation type="submission" date="2018-11" db="EMBL/GenBank/DDBJ databases">
        <title>Genomic profiling of Staphylococcus species from a Poultry farm system in KwaZulu-Natal, South Africa.</title>
        <authorList>
            <person name="Amoako D.G."/>
            <person name="Somboro A.M."/>
            <person name="Abia A.L.K."/>
            <person name="Bester L.A."/>
            <person name="Essack S.Y."/>
        </authorList>
    </citation>
    <scope>NUCLEOTIDE SEQUENCE [LARGE SCALE GENOMIC DNA]</scope>
    <source>
        <strain evidence="9 10">SA11</strain>
    </source>
</reference>
<keyword evidence="3 4" id="KW-0413">Isomerase</keyword>
<dbReference type="InterPro" id="IPR000821">
    <property type="entry name" value="Ala_racemase"/>
</dbReference>
<dbReference type="SUPFAM" id="SSF51419">
    <property type="entry name" value="PLP-binding barrel"/>
    <property type="match status" value="1"/>
</dbReference>
<dbReference type="InterPro" id="IPR001608">
    <property type="entry name" value="Ala_racemase_N"/>
</dbReference>
<comment type="cofactor">
    <cofactor evidence="1 4 5">
        <name>pyridoxal 5'-phosphate</name>
        <dbReference type="ChEBI" id="CHEBI:597326"/>
    </cofactor>
</comment>
<feature type="active site" description="Proton acceptor; specific for D-alanine" evidence="4">
    <location>
        <position position="39"/>
    </location>
</feature>
<dbReference type="HAMAP" id="MF_01201">
    <property type="entry name" value="Ala_racemase"/>
    <property type="match status" value="1"/>
</dbReference>
<comment type="catalytic activity">
    <reaction evidence="4">
        <text>L-alanine = D-alanine</text>
        <dbReference type="Rhea" id="RHEA:20249"/>
        <dbReference type="ChEBI" id="CHEBI:57416"/>
        <dbReference type="ChEBI" id="CHEBI:57972"/>
        <dbReference type="EC" id="5.1.1.1"/>
    </reaction>
</comment>
<organism evidence="9 10">
    <name type="scientific">Staphylococcus condimenti</name>
    <dbReference type="NCBI Taxonomy" id="70255"/>
    <lineage>
        <taxon>Bacteria</taxon>
        <taxon>Bacillati</taxon>
        <taxon>Bacillota</taxon>
        <taxon>Bacilli</taxon>
        <taxon>Bacillales</taxon>
        <taxon>Staphylococcaceae</taxon>
        <taxon>Staphylococcus</taxon>
    </lineage>
</organism>
<dbReference type="Proteomes" id="UP000595942">
    <property type="component" value="Chromosome"/>
</dbReference>
<accession>A0A143PF13</accession>
<proteinExistence type="inferred from homology"/>
<protein>
    <recommendedName>
        <fullName evidence="4">Alanine racemase</fullName>
        <ecNumber evidence="4">5.1.1.1</ecNumber>
    </recommendedName>
</protein>
<evidence type="ECO:0000313" key="8">
    <source>
        <dbReference type="EMBL" id="QQS83864.1"/>
    </source>
</evidence>
<reference evidence="8 11" key="2">
    <citation type="submission" date="2021-01" db="EMBL/GenBank/DDBJ databases">
        <title>FDA dAtabase for Regulatory Grade micrObial Sequences (FDA-ARGOS): Supporting development and validation of Infectious Disease Dx tests.</title>
        <authorList>
            <person name="Sproer C."/>
            <person name="Gronow S."/>
            <person name="Severitt S."/>
            <person name="Schroder I."/>
            <person name="Tallon L."/>
            <person name="Sadzewicz L."/>
            <person name="Zhao X."/>
            <person name="Boylan J."/>
            <person name="Ott S."/>
            <person name="Bowen H."/>
            <person name="Vavikolanu K."/>
            <person name="Mehta A."/>
            <person name="Aluvathingal J."/>
            <person name="Nadendla S."/>
            <person name="Lowell S."/>
            <person name="Myers T."/>
            <person name="Yan Y."/>
            <person name="Sichtig H."/>
        </authorList>
    </citation>
    <scope>NUCLEOTIDE SEQUENCE [LARGE SCALE GENOMIC DNA]</scope>
    <source>
        <strain evidence="8 11">FDAARGOS_1148</strain>
    </source>
</reference>
<dbReference type="OrthoDB" id="9813814at2"/>
<dbReference type="EMBL" id="RQTE01000325">
    <property type="protein sequence ID" value="RZI00180.1"/>
    <property type="molecule type" value="Genomic_DNA"/>
</dbReference>
<dbReference type="GeneID" id="93726140"/>
<evidence type="ECO:0000313" key="11">
    <source>
        <dbReference type="Proteomes" id="UP000595942"/>
    </source>
</evidence>
<dbReference type="GO" id="GO:0005829">
    <property type="term" value="C:cytosol"/>
    <property type="evidence" value="ECO:0007669"/>
    <property type="project" value="TreeGrafter"/>
</dbReference>
<evidence type="ECO:0000256" key="1">
    <source>
        <dbReference type="ARBA" id="ARBA00001933"/>
    </source>
</evidence>
<comment type="function">
    <text evidence="4">Catalyzes the interconversion of L-alanine and D-alanine. May also act on other amino acids.</text>
</comment>
<feature type="active site" description="Proton acceptor; specific for L-alanine" evidence="4">
    <location>
        <position position="265"/>
    </location>
</feature>
<dbReference type="AlphaFoldDB" id="A0A143PF13"/>
<feature type="modified residue" description="N6-(pyridoxal phosphate)lysine" evidence="4 5">
    <location>
        <position position="39"/>
    </location>
</feature>
<keyword evidence="11" id="KW-1185">Reference proteome</keyword>
<dbReference type="SUPFAM" id="SSF50621">
    <property type="entry name" value="Alanine racemase C-terminal domain-like"/>
    <property type="match status" value="1"/>
</dbReference>
<dbReference type="EC" id="5.1.1.1" evidence="4"/>
<dbReference type="InterPro" id="IPR011079">
    <property type="entry name" value="Ala_racemase_C"/>
</dbReference>
<dbReference type="GO" id="GO:0030170">
    <property type="term" value="F:pyridoxal phosphate binding"/>
    <property type="evidence" value="ECO:0007669"/>
    <property type="project" value="UniProtKB-UniRule"/>
</dbReference>
<dbReference type="GO" id="GO:0008784">
    <property type="term" value="F:alanine racemase activity"/>
    <property type="evidence" value="ECO:0007669"/>
    <property type="project" value="UniProtKB-UniRule"/>
</dbReference>
<feature type="domain" description="Alanine racemase C-terminal" evidence="7">
    <location>
        <begin position="244"/>
        <end position="371"/>
    </location>
</feature>
<evidence type="ECO:0000256" key="4">
    <source>
        <dbReference type="HAMAP-Rule" id="MF_01201"/>
    </source>
</evidence>
<comment type="pathway">
    <text evidence="4">Amino-acid biosynthesis; D-alanine biosynthesis; D-alanine from L-alanine: step 1/1.</text>
</comment>
<dbReference type="GO" id="GO:0009252">
    <property type="term" value="P:peptidoglycan biosynthetic process"/>
    <property type="evidence" value="ECO:0007669"/>
    <property type="project" value="TreeGrafter"/>
</dbReference>
<dbReference type="FunFam" id="3.20.20.10:FF:000002">
    <property type="entry name" value="Alanine racemase"/>
    <property type="match status" value="1"/>
</dbReference>
<dbReference type="PANTHER" id="PTHR30511">
    <property type="entry name" value="ALANINE RACEMASE"/>
    <property type="match status" value="1"/>
</dbReference>
<dbReference type="RefSeq" id="WP_047132378.1">
    <property type="nucleotide sequence ID" value="NZ_CP015114.1"/>
</dbReference>
<comment type="similarity">
    <text evidence="4">Belongs to the alanine racemase family.</text>
</comment>
<evidence type="ECO:0000256" key="6">
    <source>
        <dbReference type="PIRSR" id="PIRSR600821-52"/>
    </source>
</evidence>
<sequence>MADKFYRPTYLKVDLEAILKNYQVLGKLQPNKIVMPVIKANAYGMGSVNVGHYLKENGVEFFGVATLDEAIELRMHGIDTKILILGVVMPKDINKAIQHRVALTVPSYAWLEEAIKYLDDDLEKDLWLHVKIDTGMGRLGVKSADDYQKVVDLIQSHEHLIFEGVFTHFAQADEDSPHTKEQYEIFENWVNSISHPPYVHAQNSGGTILFDAPICNMVRTGISLYGYYPSEYVEQQTHAELYPCAEWVTEIVDVKHLEIGDTVSYGSTYTAEKAEKIAILPVGYADGFPRMMQGTNVEVNGQQCTIIGRVCMDQMMIVLPENEAFNVGDKVTLLNREHNGPQSLLSFAKQQQTINYEVLCRIGRRVPRIYEPEKVFDIVNELQK</sequence>
<dbReference type="UniPathway" id="UPA00042">
    <property type="reaction ID" value="UER00497"/>
</dbReference>
<evidence type="ECO:0000256" key="2">
    <source>
        <dbReference type="ARBA" id="ARBA00022898"/>
    </source>
</evidence>
<evidence type="ECO:0000256" key="3">
    <source>
        <dbReference type="ARBA" id="ARBA00023235"/>
    </source>
</evidence>
<name>A0A143PF13_9STAP</name>
<dbReference type="Pfam" id="PF00842">
    <property type="entry name" value="Ala_racemase_C"/>
    <property type="match status" value="1"/>
</dbReference>
<dbReference type="Proteomes" id="UP000293854">
    <property type="component" value="Unassembled WGS sequence"/>
</dbReference>
<dbReference type="Gene3D" id="2.40.37.10">
    <property type="entry name" value="Lyase, Ornithine Decarboxylase, Chain A, domain 1"/>
    <property type="match status" value="1"/>
</dbReference>
<dbReference type="GO" id="GO:0030632">
    <property type="term" value="P:D-alanine biosynthetic process"/>
    <property type="evidence" value="ECO:0007669"/>
    <property type="project" value="UniProtKB-UniRule"/>
</dbReference>
<dbReference type="SMART" id="SM01005">
    <property type="entry name" value="Ala_racemase_C"/>
    <property type="match status" value="1"/>
</dbReference>
<evidence type="ECO:0000259" key="7">
    <source>
        <dbReference type="SMART" id="SM01005"/>
    </source>
</evidence>